<gene>
    <name evidence="3" type="ORF">MYCIT1_LOCUS22736</name>
    <name evidence="2" type="ORF">MYCIT1_LOCUS2417</name>
</gene>
<dbReference type="AlphaFoldDB" id="A0AAD2Q4G1"/>
<evidence type="ECO:0000313" key="2">
    <source>
        <dbReference type="EMBL" id="CAK5263146.1"/>
    </source>
</evidence>
<proteinExistence type="predicted"/>
<keyword evidence="1" id="KW-1133">Transmembrane helix</keyword>
<evidence type="ECO:0000256" key="1">
    <source>
        <dbReference type="SAM" id="Phobius"/>
    </source>
</evidence>
<protein>
    <submittedName>
        <fullName evidence="3">Uncharacterized protein</fullName>
    </submittedName>
</protein>
<keyword evidence="1" id="KW-0472">Membrane</keyword>
<reference evidence="3" key="1">
    <citation type="submission" date="2023-11" db="EMBL/GenBank/DDBJ databases">
        <authorList>
            <person name="De Vega J J."/>
            <person name="De Vega J J."/>
        </authorList>
    </citation>
    <scope>NUCLEOTIDE SEQUENCE</scope>
</reference>
<feature type="transmembrane region" description="Helical" evidence="1">
    <location>
        <begin position="15"/>
        <end position="35"/>
    </location>
</feature>
<keyword evidence="4" id="KW-1185">Reference proteome</keyword>
<feature type="transmembrane region" description="Helical" evidence="1">
    <location>
        <begin position="47"/>
        <end position="73"/>
    </location>
</feature>
<comment type="caution">
    <text evidence="3">The sequence shown here is derived from an EMBL/GenBank/DDBJ whole genome shotgun (WGS) entry which is preliminary data.</text>
</comment>
<feature type="transmembrane region" description="Helical" evidence="1">
    <location>
        <begin position="93"/>
        <end position="117"/>
    </location>
</feature>
<name>A0AAD2Q4G1_9AGAR</name>
<keyword evidence="1" id="KW-0812">Transmembrane</keyword>
<evidence type="ECO:0000313" key="4">
    <source>
        <dbReference type="Proteomes" id="UP001295794"/>
    </source>
</evidence>
<sequence length="540" mass="59229">MTFANAVFFNPTLRIYALRLLILSQIITPLILGVCDGLNMVDWGDDGGLFLFICFIPVACFTLVHHCTALISWSFPGAALLDILLVLGELGMAIFLFIFMGLAVLPCLIVLFFTFMFRIASIVRGKERFFKQRFAFLGGCAPSQPRGGPLAILFSPAAIRPLMRGEWVVTIVLRTIALCALAVFIPGFMIYAIFFMPFSSTHTRTVPVSPSQGLFASTIVSDLRPFPRGFGFAYSSDSGNGPLANVSVRAGFQLFTAGKQTTDGCQTGDYTYGVQCPQSWDELSNVTFSMDFPSNVSSVYIQLISTSYSEDVMIYPALPVNPVLLPGSRLVGVLSWSQRKILQGPDWTMGGISFVSPMLDNYPVLIEYTPKRNRYTYGFFPTITALQQNLTADPAITNPRTAQLTLLQPYPYVMSYSEDHRDYSALGGIGLAGGMWVFANGLFALFFGAGILHFGLGRRPLSPIGLLHVFQRDSLLAKQREDFPALLSENEDPAGVVALVRDRMVQSQPAVDPSSIALNNGAKFELMHPESDADGARLPR</sequence>
<organism evidence="3 4">
    <name type="scientific">Mycena citricolor</name>
    <dbReference type="NCBI Taxonomy" id="2018698"/>
    <lineage>
        <taxon>Eukaryota</taxon>
        <taxon>Fungi</taxon>
        <taxon>Dikarya</taxon>
        <taxon>Basidiomycota</taxon>
        <taxon>Agaricomycotina</taxon>
        <taxon>Agaricomycetes</taxon>
        <taxon>Agaricomycetidae</taxon>
        <taxon>Agaricales</taxon>
        <taxon>Marasmiineae</taxon>
        <taxon>Mycenaceae</taxon>
        <taxon>Mycena</taxon>
    </lineage>
</organism>
<feature type="transmembrane region" description="Helical" evidence="1">
    <location>
        <begin position="425"/>
        <end position="452"/>
    </location>
</feature>
<accession>A0AAD2Q4G1</accession>
<dbReference type="EMBL" id="CAVNYO010000405">
    <property type="protein sequence ID" value="CAK5275156.1"/>
    <property type="molecule type" value="Genomic_DNA"/>
</dbReference>
<feature type="transmembrane region" description="Helical" evidence="1">
    <location>
        <begin position="167"/>
        <end position="194"/>
    </location>
</feature>
<dbReference type="EMBL" id="CAVNYO010000035">
    <property type="protein sequence ID" value="CAK5263146.1"/>
    <property type="molecule type" value="Genomic_DNA"/>
</dbReference>
<evidence type="ECO:0000313" key="3">
    <source>
        <dbReference type="EMBL" id="CAK5275156.1"/>
    </source>
</evidence>
<dbReference type="Proteomes" id="UP001295794">
    <property type="component" value="Unassembled WGS sequence"/>
</dbReference>